<comment type="caution">
    <text evidence="2">The sequence shown here is derived from an EMBL/GenBank/DDBJ whole genome shotgun (WGS) entry which is preliminary data.</text>
</comment>
<evidence type="ECO:0000313" key="2">
    <source>
        <dbReference type="EMBL" id="GAA2629859.1"/>
    </source>
</evidence>
<gene>
    <name evidence="2" type="ORF">GCM10009863_51610</name>
</gene>
<dbReference type="InterPro" id="IPR003615">
    <property type="entry name" value="HNH_nuc"/>
</dbReference>
<keyword evidence="3" id="KW-1185">Reference proteome</keyword>
<dbReference type="EMBL" id="BAAARJ010000018">
    <property type="protein sequence ID" value="GAA2629859.1"/>
    <property type="molecule type" value="Genomic_DNA"/>
</dbReference>
<organism evidence="2 3">
    <name type="scientific">Streptomyces axinellae</name>
    <dbReference type="NCBI Taxonomy" id="552788"/>
    <lineage>
        <taxon>Bacteria</taxon>
        <taxon>Bacillati</taxon>
        <taxon>Actinomycetota</taxon>
        <taxon>Actinomycetes</taxon>
        <taxon>Kitasatosporales</taxon>
        <taxon>Streptomycetaceae</taxon>
        <taxon>Streptomyces</taxon>
    </lineage>
</organism>
<evidence type="ECO:0000259" key="1">
    <source>
        <dbReference type="Pfam" id="PF13392"/>
    </source>
</evidence>
<name>A0ABP6CWB3_9ACTN</name>
<protein>
    <recommendedName>
        <fullName evidence="1">HNH nuclease domain-containing protein</fullName>
    </recommendedName>
</protein>
<sequence length="189" mass="22058">MSQQEDGCVRWTGYVSQLGYGAFSVNGQRVLAHRFVYELIVGPIPDGYHIDHLCHNRDESCEGGNECLHRRCVNPDHLEPVTVLENLRRSPHTPYGKPPKTACIHGHALTDDNVYVFRSGVRKCKRCTEEQQKERYRKAHPPKPERRFCGKGHEMTEENTYRYGNRRICRQCRRDADKAAYWRTRQVSE</sequence>
<dbReference type="SUPFAM" id="SSF54060">
    <property type="entry name" value="His-Me finger endonucleases"/>
    <property type="match status" value="1"/>
</dbReference>
<feature type="domain" description="HNH nuclease" evidence="1">
    <location>
        <begin position="31"/>
        <end position="58"/>
    </location>
</feature>
<dbReference type="Pfam" id="PF13392">
    <property type="entry name" value="HNH_3"/>
    <property type="match status" value="1"/>
</dbReference>
<accession>A0ABP6CWB3</accession>
<reference evidence="3" key="1">
    <citation type="journal article" date="2019" name="Int. J. Syst. Evol. Microbiol.">
        <title>The Global Catalogue of Microorganisms (GCM) 10K type strain sequencing project: providing services to taxonomists for standard genome sequencing and annotation.</title>
        <authorList>
            <consortium name="The Broad Institute Genomics Platform"/>
            <consortium name="The Broad Institute Genome Sequencing Center for Infectious Disease"/>
            <person name="Wu L."/>
            <person name="Ma J."/>
        </authorList>
    </citation>
    <scope>NUCLEOTIDE SEQUENCE [LARGE SCALE GENOMIC DNA]</scope>
    <source>
        <strain evidence="3">JCM 16373</strain>
    </source>
</reference>
<dbReference type="InterPro" id="IPR044925">
    <property type="entry name" value="His-Me_finger_sf"/>
</dbReference>
<dbReference type="Proteomes" id="UP001501447">
    <property type="component" value="Unassembled WGS sequence"/>
</dbReference>
<proteinExistence type="predicted"/>
<evidence type="ECO:0000313" key="3">
    <source>
        <dbReference type="Proteomes" id="UP001501447"/>
    </source>
</evidence>